<keyword evidence="4" id="KW-1185">Reference proteome</keyword>
<evidence type="ECO:0000313" key="3">
    <source>
        <dbReference type="EMBL" id="MBK0399144.1"/>
    </source>
</evidence>
<dbReference type="RefSeq" id="WP_200609131.1">
    <property type="nucleotide sequence ID" value="NZ_JAEHHL010000004.1"/>
</dbReference>
<evidence type="ECO:0000256" key="1">
    <source>
        <dbReference type="SAM" id="Phobius"/>
    </source>
</evidence>
<keyword evidence="1" id="KW-0472">Membrane</keyword>
<evidence type="ECO:0000313" key="4">
    <source>
        <dbReference type="Proteomes" id="UP000655420"/>
    </source>
</evidence>
<dbReference type="Gene3D" id="3.30.70.1230">
    <property type="entry name" value="Nucleotide cyclase"/>
    <property type="match status" value="1"/>
</dbReference>
<dbReference type="AlphaFoldDB" id="A0A8J7M7T9"/>
<dbReference type="InterPro" id="IPR050697">
    <property type="entry name" value="Adenylyl/Guanylyl_Cyclase_3/4"/>
</dbReference>
<dbReference type="Pfam" id="PF00211">
    <property type="entry name" value="Guanylate_cyc"/>
    <property type="match status" value="1"/>
</dbReference>
<dbReference type="PANTHER" id="PTHR43081:SF1">
    <property type="entry name" value="ADENYLATE CYCLASE, TERMINAL-DIFFERENTIATION SPECIFIC"/>
    <property type="match status" value="1"/>
</dbReference>
<dbReference type="InterPro" id="IPR029787">
    <property type="entry name" value="Nucleotide_cyclase"/>
</dbReference>
<organism evidence="3 4">
    <name type="scientific">Thermohalobaculum xanthum</name>
    <dbReference type="NCBI Taxonomy" id="2753746"/>
    <lineage>
        <taxon>Bacteria</taxon>
        <taxon>Pseudomonadati</taxon>
        <taxon>Pseudomonadota</taxon>
        <taxon>Alphaproteobacteria</taxon>
        <taxon>Rhodobacterales</taxon>
        <taxon>Paracoccaceae</taxon>
        <taxon>Thermohalobaculum</taxon>
    </lineage>
</organism>
<dbReference type="InterPro" id="IPR007890">
    <property type="entry name" value="CHASE2"/>
</dbReference>
<reference evidence="3" key="1">
    <citation type="submission" date="2020-12" db="EMBL/GenBank/DDBJ databases">
        <title>Bacterial taxonomy.</title>
        <authorList>
            <person name="Pan X."/>
        </authorList>
    </citation>
    <scope>NUCLEOTIDE SEQUENCE</scope>
    <source>
        <strain evidence="3">M0105</strain>
    </source>
</reference>
<feature type="transmembrane region" description="Helical" evidence="1">
    <location>
        <begin position="328"/>
        <end position="347"/>
    </location>
</feature>
<dbReference type="Pfam" id="PF05226">
    <property type="entry name" value="CHASE2"/>
    <property type="match status" value="1"/>
</dbReference>
<dbReference type="InterPro" id="IPR001054">
    <property type="entry name" value="A/G_cyclase"/>
</dbReference>
<feature type="domain" description="Guanylate cyclase" evidence="2">
    <location>
        <begin position="436"/>
        <end position="568"/>
    </location>
</feature>
<dbReference type="EMBL" id="JAEHHL010000004">
    <property type="protein sequence ID" value="MBK0399144.1"/>
    <property type="molecule type" value="Genomic_DNA"/>
</dbReference>
<dbReference type="SMART" id="SM01080">
    <property type="entry name" value="CHASE2"/>
    <property type="match status" value="1"/>
</dbReference>
<gene>
    <name evidence="3" type="ORF">H0I76_08085</name>
</gene>
<evidence type="ECO:0000259" key="2">
    <source>
        <dbReference type="PROSITE" id="PS50125"/>
    </source>
</evidence>
<proteinExistence type="predicted"/>
<dbReference type="PROSITE" id="PS50125">
    <property type="entry name" value="GUANYLATE_CYCLASE_2"/>
    <property type="match status" value="1"/>
</dbReference>
<dbReference type="GO" id="GO:0004016">
    <property type="term" value="F:adenylate cyclase activity"/>
    <property type="evidence" value="ECO:0007669"/>
    <property type="project" value="UniProtKB-ARBA"/>
</dbReference>
<dbReference type="GO" id="GO:0035556">
    <property type="term" value="P:intracellular signal transduction"/>
    <property type="evidence" value="ECO:0007669"/>
    <property type="project" value="InterPro"/>
</dbReference>
<feature type="transmembrane region" description="Helical" evidence="1">
    <location>
        <begin position="354"/>
        <end position="374"/>
    </location>
</feature>
<dbReference type="PANTHER" id="PTHR43081">
    <property type="entry name" value="ADENYLATE CYCLASE, TERMINAL-DIFFERENTIATION SPECIFIC-RELATED"/>
    <property type="match status" value="1"/>
</dbReference>
<dbReference type="Proteomes" id="UP000655420">
    <property type="component" value="Unassembled WGS sequence"/>
</dbReference>
<sequence>MSGALLRVAAAVLFALALAGLFLSEPGQRFERNAGLWALYALRGNVSVPPEAIVIALDQKSTDWLAFHSGNFAHVSDSLPRCLPETTRSALERLRNVSDMPRGIHACLLDELGRRGARLVVFDILFSIETPDDEALAAAIRSAPPVVLFERIRDAVEQGVGRGTIVPPQRVRPRPIFAQAAAATSSFLVSAPSGNFVEGYVRHHLNFPELAALPETAAALYRGATATAPDGTGPAIRPIWLYGPPRTIPTWSLRDIFDRSSPRPLPDDLSRTAVFIGVSDPDFLGSKDHFKIPISDQRANDIGGVELGATAFLNILHGDVMRRPDRSVAAAIVFATLLTGALAAQFVGGWKGLGVVLGLGTLYGAGAFALFLGARIWPPFATPLFAGLPLLVTWALLARYAFARRMVTRLAPRQMAAQLLDRTEAASRALRTEAATVLYTDLVGSTELGDRLSPEAYSDVINHYYQRATEAVEAEGGMIVEFMGDGILAVFTESFTGRAHAAAGCAAARRLSQVMRESAEGSDAPPGGPQRLRMGIHTGIASTGGMGAAHRFNFKVLGDTVNTAARLEQLGKAFDDGVRDVILLSDPARVSSNLPDQVVECLGEFALRGKRDAMQIFRLLDQSTSPRIAS</sequence>
<protein>
    <submittedName>
        <fullName evidence="3">Adenylate/guanylate cyclase domain-containing protein</fullName>
    </submittedName>
</protein>
<name>A0A8J7M7T9_9RHOB</name>
<dbReference type="GO" id="GO:0009190">
    <property type="term" value="P:cyclic nucleotide biosynthetic process"/>
    <property type="evidence" value="ECO:0007669"/>
    <property type="project" value="InterPro"/>
</dbReference>
<dbReference type="SMART" id="SM00044">
    <property type="entry name" value="CYCc"/>
    <property type="match status" value="1"/>
</dbReference>
<dbReference type="SUPFAM" id="SSF55073">
    <property type="entry name" value="Nucleotide cyclase"/>
    <property type="match status" value="1"/>
</dbReference>
<comment type="caution">
    <text evidence="3">The sequence shown here is derived from an EMBL/GenBank/DDBJ whole genome shotgun (WGS) entry which is preliminary data.</text>
</comment>
<accession>A0A8J7M7T9</accession>
<feature type="transmembrane region" description="Helical" evidence="1">
    <location>
        <begin position="380"/>
        <end position="402"/>
    </location>
</feature>
<keyword evidence="1" id="KW-1133">Transmembrane helix</keyword>
<keyword evidence="1" id="KW-0812">Transmembrane</keyword>
<dbReference type="CDD" id="cd07302">
    <property type="entry name" value="CHD"/>
    <property type="match status" value="1"/>
</dbReference>